<evidence type="ECO:0000313" key="2">
    <source>
        <dbReference type="Proteomes" id="UP000621670"/>
    </source>
</evidence>
<accession>A0ABR7JJH5</accession>
<gene>
    <name evidence="1" type="ORF">H8R26_14500</name>
</gene>
<dbReference type="EMBL" id="JACRUM010000013">
    <property type="protein sequence ID" value="MBC5864635.1"/>
    <property type="molecule type" value="Genomic_DNA"/>
</dbReference>
<dbReference type="RefSeq" id="WP_166139071.1">
    <property type="nucleotide sequence ID" value="NZ_JAAOBY010000012.1"/>
</dbReference>
<proteinExistence type="predicted"/>
<organism evidence="1 2">
    <name type="scientific">Flavobacterium turcicum</name>
    <dbReference type="NCBI Taxonomy" id="2764718"/>
    <lineage>
        <taxon>Bacteria</taxon>
        <taxon>Pseudomonadati</taxon>
        <taxon>Bacteroidota</taxon>
        <taxon>Flavobacteriia</taxon>
        <taxon>Flavobacteriales</taxon>
        <taxon>Flavobacteriaceae</taxon>
        <taxon>Flavobacterium</taxon>
    </lineage>
</organism>
<sequence>MITVTEKRIVEQEWYETEYTKTGWESQGGWYFKDTREPMDSSWNIVEHLDSDKFGNPLIAIAEKETELF</sequence>
<comment type="caution">
    <text evidence="1">The sequence shown here is derived from an EMBL/GenBank/DDBJ whole genome shotgun (WGS) entry which is preliminary data.</text>
</comment>
<reference evidence="1 2" key="1">
    <citation type="submission" date="2020-08" db="EMBL/GenBank/DDBJ databases">
        <title>Description of novel Flavobacterium F-400 isolate.</title>
        <authorList>
            <person name="Saticioglu I."/>
            <person name="Duman M."/>
            <person name="Altun S."/>
        </authorList>
    </citation>
    <scope>NUCLEOTIDE SEQUENCE [LARGE SCALE GENOMIC DNA]</scope>
    <source>
        <strain evidence="1 2">F-400</strain>
    </source>
</reference>
<protein>
    <submittedName>
        <fullName evidence="1">Uncharacterized protein</fullName>
    </submittedName>
</protein>
<name>A0ABR7JJH5_9FLAO</name>
<keyword evidence="2" id="KW-1185">Reference proteome</keyword>
<evidence type="ECO:0000313" key="1">
    <source>
        <dbReference type="EMBL" id="MBC5864635.1"/>
    </source>
</evidence>
<dbReference type="Proteomes" id="UP000621670">
    <property type="component" value="Unassembled WGS sequence"/>
</dbReference>